<sequence length="503" mass="54005">MTDADKVIEFAATLKIPEGPKAGEPLVLCQYQQAFIRGALEPDTEMAILTIARGNAKTALAAVIALAHLIGVYDTQPRREVLLAALTRDQAKIAWQFVLGFSESLPDDVQEQLTIRRGSKLEIEFSGHNGGIVKALAAEGKSNLGSAPTLVVLDEFGFWSETKGRELEQSLLSGLGKRAGRALIISTSAPSDTHPLSQLIDNPPNGTFVLEFRAPDGKPADDLDGILAANPGASEGVGSSVAWLQKQADRAIARGGSALTSFRLLNLNQRLSDETRDMLLTVDQYLAIETDKVPKRQGDCIIGIDMGGAVSMSCAAFYWPETGRLECLGAFGSEPTLAARGEADGVKDRYVEMNTRGELKTIGGQVVPIAAFLRDTLSHVDGENVVALVADRYRQAEFTESLVQAGIRVPVVWRGFGFKDGNEDATRFQRACFDEQVFTAPSLLLRSAFADAVCLRDPANNIKITKARSKGRIDAASASVIAIAEGQRRIARPVKGATVVGWV</sequence>
<dbReference type="Pfam" id="PF03354">
    <property type="entry name" value="TerL_ATPase"/>
    <property type="match status" value="1"/>
</dbReference>
<dbReference type="PANTHER" id="PTHR41287">
    <property type="match status" value="1"/>
</dbReference>
<evidence type="ECO:0000313" key="4">
    <source>
        <dbReference type="Proteomes" id="UP000193623"/>
    </source>
</evidence>
<proteinExistence type="predicted"/>
<feature type="domain" description="Terminase large subunit-like ATPase" evidence="1">
    <location>
        <begin position="47"/>
        <end position="188"/>
    </location>
</feature>
<dbReference type="EMBL" id="FWFT01000001">
    <property type="protein sequence ID" value="SLN10719.1"/>
    <property type="molecule type" value="Genomic_DNA"/>
</dbReference>
<accession>A0A1Y5R728</accession>
<evidence type="ECO:0000259" key="1">
    <source>
        <dbReference type="Pfam" id="PF03354"/>
    </source>
</evidence>
<dbReference type="InterPro" id="IPR046462">
    <property type="entry name" value="TerL_nuclease"/>
</dbReference>
<keyword evidence="4" id="KW-1185">Reference proteome</keyword>
<feature type="domain" description="Terminase large subunit-like endonuclease" evidence="2">
    <location>
        <begin position="237"/>
        <end position="485"/>
    </location>
</feature>
<evidence type="ECO:0000313" key="3">
    <source>
        <dbReference type="EMBL" id="SLN10719.1"/>
    </source>
</evidence>
<dbReference type="Proteomes" id="UP000193623">
    <property type="component" value="Unassembled WGS sequence"/>
</dbReference>
<organism evidence="3 4">
    <name type="scientific">Pseudooctadecabacter jejudonensis</name>
    <dbReference type="NCBI Taxonomy" id="1391910"/>
    <lineage>
        <taxon>Bacteria</taxon>
        <taxon>Pseudomonadati</taxon>
        <taxon>Pseudomonadota</taxon>
        <taxon>Alphaproteobacteria</taxon>
        <taxon>Rhodobacterales</taxon>
        <taxon>Paracoccaceae</taxon>
        <taxon>Pseudooctadecabacter</taxon>
    </lineage>
</organism>
<evidence type="ECO:0000259" key="2">
    <source>
        <dbReference type="Pfam" id="PF20441"/>
    </source>
</evidence>
<dbReference type="Gene3D" id="3.40.50.300">
    <property type="entry name" value="P-loop containing nucleotide triphosphate hydrolases"/>
    <property type="match status" value="1"/>
</dbReference>
<dbReference type="AlphaFoldDB" id="A0A1Y5R728"/>
<dbReference type="Pfam" id="PF20441">
    <property type="entry name" value="TerL_nuclease"/>
    <property type="match status" value="1"/>
</dbReference>
<dbReference type="PANTHER" id="PTHR41287:SF1">
    <property type="entry name" value="PROTEIN YMFN"/>
    <property type="match status" value="1"/>
</dbReference>
<dbReference type="InterPro" id="IPR005021">
    <property type="entry name" value="Terminase_largesu-like"/>
</dbReference>
<gene>
    <name evidence="3" type="ORF">PSJ8397_00038</name>
</gene>
<dbReference type="InterPro" id="IPR046461">
    <property type="entry name" value="TerL_ATPase"/>
</dbReference>
<reference evidence="3 4" key="1">
    <citation type="submission" date="2017-03" db="EMBL/GenBank/DDBJ databases">
        <authorList>
            <person name="Afonso C.L."/>
            <person name="Miller P.J."/>
            <person name="Scott M.A."/>
            <person name="Spackman E."/>
            <person name="Goraichik I."/>
            <person name="Dimitrov K.M."/>
            <person name="Suarez D.L."/>
            <person name="Swayne D.E."/>
        </authorList>
    </citation>
    <scope>NUCLEOTIDE SEQUENCE [LARGE SCALE GENOMIC DNA]</scope>
    <source>
        <strain evidence="3 4">CECT 8397</strain>
    </source>
</reference>
<protein>
    <submittedName>
        <fullName evidence="3">Phage Terminase</fullName>
    </submittedName>
</protein>
<dbReference type="GO" id="GO:0004519">
    <property type="term" value="F:endonuclease activity"/>
    <property type="evidence" value="ECO:0007669"/>
    <property type="project" value="InterPro"/>
</dbReference>
<name>A0A1Y5R728_9RHOB</name>
<dbReference type="InterPro" id="IPR027417">
    <property type="entry name" value="P-loop_NTPase"/>
</dbReference>